<keyword evidence="2" id="KW-1185">Reference proteome</keyword>
<evidence type="ECO:0000313" key="2">
    <source>
        <dbReference type="Proteomes" id="UP000199120"/>
    </source>
</evidence>
<dbReference type="InterPro" id="IPR012292">
    <property type="entry name" value="Globin/Proto"/>
</dbReference>
<dbReference type="SUPFAM" id="SSF46458">
    <property type="entry name" value="Globin-like"/>
    <property type="match status" value="1"/>
</dbReference>
<gene>
    <name evidence="1" type="ORF">SAMN05192542_101176</name>
</gene>
<dbReference type="RefSeq" id="WP_177197899.1">
    <property type="nucleotide sequence ID" value="NZ_FNSR01000003.1"/>
</dbReference>
<reference evidence="2" key="1">
    <citation type="submission" date="2016-10" db="EMBL/GenBank/DDBJ databases">
        <authorList>
            <person name="Varghese N."/>
            <person name="Submissions S."/>
        </authorList>
    </citation>
    <scope>NUCLEOTIDE SEQUENCE [LARGE SCALE GENOMIC DNA]</scope>
    <source>
        <strain evidence="2">LMG 26416</strain>
    </source>
</reference>
<proteinExistence type="predicted"/>
<dbReference type="InterPro" id="IPR009050">
    <property type="entry name" value="Globin-like_sf"/>
</dbReference>
<dbReference type="GO" id="GO:0019825">
    <property type="term" value="F:oxygen binding"/>
    <property type="evidence" value="ECO:0007669"/>
    <property type="project" value="InterPro"/>
</dbReference>
<sequence length="205" mass="23128">MDPTSEAAPRARWTPCTRACYRTLHWPVAQPSRDRSVRATHAARAVCPPLPAPPHRLLAICEEAGLRELVRQHMWRLRTTPLFVHAGDCFDCVTERVADYVVEACGGPLYYSQRHAHLQAGAGLPLLLDEDGRELWLVQLWHAFDDVNFPPALRADFWGWAEPLSVHLLAPRARHDGLTRYAYDTVRSWFATSTSQACPPDDGAR</sequence>
<dbReference type="AlphaFoldDB" id="A0A1H7F530"/>
<dbReference type="GO" id="GO:0020037">
    <property type="term" value="F:heme binding"/>
    <property type="evidence" value="ECO:0007669"/>
    <property type="project" value="InterPro"/>
</dbReference>
<dbReference type="Gene3D" id="1.10.490.10">
    <property type="entry name" value="Globins"/>
    <property type="match status" value="1"/>
</dbReference>
<name>A0A1H7F530_9BURK</name>
<dbReference type="STRING" id="416943.SAMN05445871_6090"/>
<accession>A0A1H7F530</accession>
<evidence type="ECO:0000313" key="1">
    <source>
        <dbReference type="EMBL" id="SEK21233.1"/>
    </source>
</evidence>
<organism evidence="1 2">
    <name type="scientific">Paraburkholderia caballeronis</name>
    <dbReference type="NCBI Taxonomy" id="416943"/>
    <lineage>
        <taxon>Bacteria</taxon>
        <taxon>Pseudomonadati</taxon>
        <taxon>Pseudomonadota</taxon>
        <taxon>Betaproteobacteria</taxon>
        <taxon>Burkholderiales</taxon>
        <taxon>Burkholderiaceae</taxon>
        <taxon>Paraburkholderia</taxon>
    </lineage>
</organism>
<protein>
    <submittedName>
        <fullName evidence="1">Truncated hemoglobin YjbI</fullName>
    </submittedName>
</protein>
<dbReference type="Proteomes" id="UP000199120">
    <property type="component" value="Unassembled WGS sequence"/>
</dbReference>
<dbReference type="EMBL" id="FOAJ01000001">
    <property type="protein sequence ID" value="SEK21233.1"/>
    <property type="molecule type" value="Genomic_DNA"/>
</dbReference>